<protein>
    <submittedName>
        <fullName evidence="1">Uncharacterized protein</fullName>
    </submittedName>
</protein>
<sequence length="457" mass="51137">QDLTAVTDSATTVSVGGDELLTESECVRAPQNGEFQCPCGEVFKSNRGLGQHRRHKHPAVLNAERLAVLPRRKGEWSDYDTHKLVNLANAMVGSVSSKAVLYQKLATMFPGRSAEGVKKRLIKAKWNGISKHGTQRGLPKPQDEIQWSSDESTIVNISSNDNDVTVISVEQLEEERWQTQMLDNIIDSLVKLDEPRIRFADLLAIARKVKFGHVTIDAARSELEALVEACFPIKWNFKVRKTCVVRKALSKRMIRRLNYAALQRLYHTRRKDAANSALDGSCETFMHSKIDGHGLGIPCFENTIPLEQRVKCERLAKSGTIEVANIVQCKAAVSDLKIANAPIFVYGTPVNSKLAEDRAWREALVRTHDCADLANVQVDKGGFYWLRNPRYVFPRLLIRGLQLRGGLLNTKVRSSRGKRRARRIHAAAGFVVALNQSGTFYRNAQLLMKRAALGTTE</sequence>
<gene>
    <name evidence="1" type="ORF">P879_11945</name>
</gene>
<organism evidence="1 2">
    <name type="scientific">Paragonimus westermani</name>
    <dbReference type="NCBI Taxonomy" id="34504"/>
    <lineage>
        <taxon>Eukaryota</taxon>
        <taxon>Metazoa</taxon>
        <taxon>Spiralia</taxon>
        <taxon>Lophotrochozoa</taxon>
        <taxon>Platyhelminthes</taxon>
        <taxon>Trematoda</taxon>
        <taxon>Digenea</taxon>
        <taxon>Plagiorchiida</taxon>
        <taxon>Troglotremata</taxon>
        <taxon>Troglotrematidae</taxon>
        <taxon>Paragonimus</taxon>
    </lineage>
</organism>
<accession>A0A8T0D968</accession>
<comment type="caution">
    <text evidence="1">The sequence shown here is derived from an EMBL/GenBank/DDBJ whole genome shotgun (WGS) entry which is preliminary data.</text>
</comment>
<keyword evidence="2" id="KW-1185">Reference proteome</keyword>
<reference evidence="1 2" key="1">
    <citation type="submission" date="2019-07" db="EMBL/GenBank/DDBJ databases">
        <title>Annotation for the trematode Paragonimus westermani.</title>
        <authorList>
            <person name="Choi Y.-J."/>
        </authorList>
    </citation>
    <scope>NUCLEOTIDE SEQUENCE [LARGE SCALE GENOMIC DNA]</scope>
    <source>
        <strain evidence="1">180907_Pwestermani</strain>
    </source>
</reference>
<proteinExistence type="predicted"/>
<feature type="non-terminal residue" evidence="1">
    <location>
        <position position="1"/>
    </location>
</feature>
<name>A0A8T0D968_9TREM</name>
<evidence type="ECO:0000313" key="1">
    <source>
        <dbReference type="EMBL" id="KAF8563318.1"/>
    </source>
</evidence>
<dbReference type="AlphaFoldDB" id="A0A8T0D968"/>
<dbReference type="EMBL" id="JTDF01012482">
    <property type="protein sequence ID" value="KAF8563318.1"/>
    <property type="molecule type" value="Genomic_DNA"/>
</dbReference>
<evidence type="ECO:0000313" key="2">
    <source>
        <dbReference type="Proteomes" id="UP000699462"/>
    </source>
</evidence>
<dbReference type="Proteomes" id="UP000699462">
    <property type="component" value="Unassembled WGS sequence"/>
</dbReference>
<dbReference type="OrthoDB" id="6271741at2759"/>